<protein>
    <submittedName>
        <fullName evidence="1">Uncharacterized protein</fullName>
    </submittedName>
</protein>
<dbReference type="GeneID" id="14867390"/>
<keyword evidence="2" id="KW-1185">Reference proteome</keyword>
<accession>F4Q9Y4</accession>
<dbReference type="KEGG" id="dfa:DFA_10343"/>
<dbReference type="AlphaFoldDB" id="F4Q9Y4"/>
<dbReference type="EMBL" id="GL883026">
    <property type="protein sequence ID" value="EGG15503.1"/>
    <property type="molecule type" value="Genomic_DNA"/>
</dbReference>
<dbReference type="Proteomes" id="UP000007797">
    <property type="component" value="Unassembled WGS sequence"/>
</dbReference>
<evidence type="ECO:0000313" key="1">
    <source>
        <dbReference type="EMBL" id="EGG15503.1"/>
    </source>
</evidence>
<reference evidence="2" key="1">
    <citation type="journal article" date="2011" name="Genome Res.">
        <title>Phylogeny-wide analysis of social amoeba genomes highlights ancient origins for complex intercellular communication.</title>
        <authorList>
            <person name="Heidel A.J."/>
            <person name="Lawal H.M."/>
            <person name="Felder M."/>
            <person name="Schilde C."/>
            <person name="Helps N.R."/>
            <person name="Tunggal B."/>
            <person name="Rivero F."/>
            <person name="John U."/>
            <person name="Schleicher M."/>
            <person name="Eichinger L."/>
            <person name="Platzer M."/>
            <person name="Noegel A.A."/>
            <person name="Schaap P."/>
            <person name="Gloeckner G."/>
        </authorList>
    </citation>
    <scope>NUCLEOTIDE SEQUENCE [LARGE SCALE GENOMIC DNA]</scope>
    <source>
        <strain evidence="2">SH3</strain>
    </source>
</reference>
<gene>
    <name evidence="1" type="ORF">DFA_10343</name>
</gene>
<proteinExistence type="predicted"/>
<organism evidence="1 2">
    <name type="scientific">Cavenderia fasciculata</name>
    <name type="common">Slime mold</name>
    <name type="synonym">Dictyostelium fasciculatum</name>
    <dbReference type="NCBI Taxonomy" id="261658"/>
    <lineage>
        <taxon>Eukaryota</taxon>
        <taxon>Amoebozoa</taxon>
        <taxon>Evosea</taxon>
        <taxon>Eumycetozoa</taxon>
        <taxon>Dictyostelia</taxon>
        <taxon>Acytosteliales</taxon>
        <taxon>Cavenderiaceae</taxon>
        <taxon>Cavenderia</taxon>
    </lineage>
</organism>
<evidence type="ECO:0000313" key="2">
    <source>
        <dbReference type="Proteomes" id="UP000007797"/>
    </source>
</evidence>
<sequence length="365" mass="42492">MDVIFQFQSIIQAFLERIINHQDPIQPRILFTLCQHFKSIKTKFNPNQDFIDRLFEKSLKSDHHYTFTSAKTLIIRQPFLFSTRLSDSIIGLLHGPDINQDTLDLVIHYFIRVENRAIKKKNLNMISQQLLAPGFINKHMTNQFINVYLFDWICLGTVGKGAVIYLPAIIKTITSYPFYSSNQDRLVRLCNLFPENIHLYNNVLVPRAIGLYRQSVNGSTLLLSIFSIYCQYHHNKSETTNQLFEQLFELFLTVDDTATPVKSLIKHAKQAGISLSIGQKKRIIDWIKSGTAQTHQPLHQYSQKQALRKYSKLIYQLALLDCDDDDNLVDYYLEISIYHVEKMLDNIKATLKNASNYFKFIFILD</sequence>
<dbReference type="RefSeq" id="XP_004354245.1">
    <property type="nucleotide sequence ID" value="XM_004354193.1"/>
</dbReference>
<name>F4Q9Y4_CACFS</name>